<dbReference type="Pfam" id="PF10996">
    <property type="entry name" value="Beta-Casp"/>
    <property type="match status" value="1"/>
</dbReference>
<dbReference type="Pfam" id="PF00753">
    <property type="entry name" value="Lactamase_B"/>
    <property type="match status" value="1"/>
</dbReference>
<dbReference type="Proteomes" id="UP000000442">
    <property type="component" value="Chromosome"/>
</dbReference>
<proteinExistence type="predicted"/>
<evidence type="ECO:0000313" key="4">
    <source>
        <dbReference type="EMBL" id="ACN17286.1"/>
    </source>
</evidence>
<dbReference type="SMART" id="SM01027">
    <property type="entry name" value="Beta-Casp"/>
    <property type="match status" value="1"/>
</dbReference>
<gene>
    <name evidence="4" type="ordered locus">HRM2_42300</name>
</gene>
<organism evidence="4 5">
    <name type="scientific">Desulforapulum autotrophicum (strain ATCC 43914 / DSM 3382 / VKM B-1955 / HRM2)</name>
    <name type="common">Desulfobacterium autotrophicum</name>
    <dbReference type="NCBI Taxonomy" id="177437"/>
    <lineage>
        <taxon>Bacteria</taxon>
        <taxon>Pseudomonadati</taxon>
        <taxon>Thermodesulfobacteriota</taxon>
        <taxon>Desulfobacteria</taxon>
        <taxon>Desulfobacterales</taxon>
        <taxon>Desulfobacteraceae</taxon>
        <taxon>Desulforapulum</taxon>
    </lineage>
</organism>
<dbReference type="InterPro" id="IPR011108">
    <property type="entry name" value="RMMBL"/>
</dbReference>
<keyword evidence="5" id="KW-1185">Reference proteome</keyword>
<dbReference type="KEGG" id="dat:HRM2_42300"/>
<dbReference type="Gene3D" id="3.40.50.10890">
    <property type="match status" value="1"/>
</dbReference>
<dbReference type="OrthoDB" id="9803916at2"/>
<feature type="domain" description="Beta-Casp" evidence="3">
    <location>
        <begin position="303"/>
        <end position="429"/>
    </location>
</feature>
<evidence type="ECO:0000256" key="1">
    <source>
        <dbReference type="ARBA" id="ARBA00022801"/>
    </source>
</evidence>
<dbReference type="GO" id="GO:0016787">
    <property type="term" value="F:hydrolase activity"/>
    <property type="evidence" value="ECO:0007669"/>
    <property type="project" value="UniProtKB-KW"/>
</dbReference>
<dbReference type="CDD" id="cd16295">
    <property type="entry name" value="TTHA0252-CPSF-like_MBL-fold"/>
    <property type="match status" value="1"/>
</dbReference>
<dbReference type="eggNOG" id="COG1236">
    <property type="taxonomic scope" value="Bacteria"/>
</dbReference>
<protein>
    <submittedName>
        <fullName evidence="4">Beta-lactamase-like:RNA-metabolising metallo-beta-lactamase</fullName>
    </submittedName>
</protein>
<dbReference type="InterPro" id="IPR036866">
    <property type="entry name" value="RibonucZ/Hydroxyglut_hydro"/>
</dbReference>
<dbReference type="GO" id="GO:0004521">
    <property type="term" value="F:RNA endonuclease activity"/>
    <property type="evidence" value="ECO:0007669"/>
    <property type="project" value="TreeGrafter"/>
</dbReference>
<evidence type="ECO:0000259" key="2">
    <source>
        <dbReference type="SMART" id="SM00849"/>
    </source>
</evidence>
<feature type="domain" description="Metallo-beta-lactamase" evidence="2">
    <location>
        <begin position="13"/>
        <end position="267"/>
    </location>
</feature>
<evidence type="ECO:0000259" key="3">
    <source>
        <dbReference type="SMART" id="SM01027"/>
    </source>
</evidence>
<dbReference type="Pfam" id="PF07521">
    <property type="entry name" value="RMMBL"/>
    <property type="match status" value="1"/>
</dbReference>
<dbReference type="EMBL" id="CP001087">
    <property type="protein sequence ID" value="ACN17286.1"/>
    <property type="molecule type" value="Genomic_DNA"/>
</dbReference>
<dbReference type="Gene3D" id="3.60.15.10">
    <property type="entry name" value="Ribonuclease Z/Hydroxyacylglutathione hydrolase-like"/>
    <property type="match status" value="2"/>
</dbReference>
<name>C0QD54_DESAH</name>
<dbReference type="HOGENOM" id="CLU_009673_5_2_7"/>
<dbReference type="RefSeq" id="WP_015906018.1">
    <property type="nucleotide sequence ID" value="NC_012108.1"/>
</dbReference>
<dbReference type="PANTHER" id="PTHR11203:SF37">
    <property type="entry name" value="INTEGRATOR COMPLEX SUBUNIT 11"/>
    <property type="match status" value="1"/>
</dbReference>
<dbReference type="SMART" id="SM00849">
    <property type="entry name" value="Lactamase_B"/>
    <property type="match status" value="1"/>
</dbReference>
<dbReference type="AlphaFoldDB" id="C0QD54"/>
<dbReference type="InterPro" id="IPR022712">
    <property type="entry name" value="Beta_Casp"/>
</dbReference>
<dbReference type="PANTHER" id="PTHR11203">
    <property type="entry name" value="CLEAVAGE AND POLYADENYLATION SPECIFICITY FACTOR FAMILY MEMBER"/>
    <property type="match status" value="1"/>
</dbReference>
<reference evidence="4 5" key="1">
    <citation type="journal article" date="2009" name="Environ. Microbiol.">
        <title>Genome sequence of Desulfobacterium autotrophicum HRM2, a marine sulfate reducer oxidizing organic carbon completely to carbon dioxide.</title>
        <authorList>
            <person name="Strittmatter A.W."/>
            <person name="Liesegang H."/>
            <person name="Rabus R."/>
            <person name="Decker I."/>
            <person name="Amann J."/>
            <person name="Andres S."/>
            <person name="Henne A."/>
            <person name="Fricke W.F."/>
            <person name="Martinez-Arias R."/>
            <person name="Bartels D."/>
            <person name="Goesmann A."/>
            <person name="Krause L."/>
            <person name="Puehler A."/>
            <person name="Klenk H.P."/>
            <person name="Richter M."/>
            <person name="Schuler M."/>
            <person name="Gloeckner F.O."/>
            <person name="Meyerdierks A."/>
            <person name="Gottschalk G."/>
            <person name="Amann R."/>
        </authorList>
    </citation>
    <scope>NUCLEOTIDE SEQUENCE [LARGE SCALE GENOMIC DNA]</scope>
    <source>
        <strain evidence="5">ATCC 43914 / DSM 3382 / HRM2</strain>
    </source>
</reference>
<sequence>MDLSFFGAVREVTGSMHMIDTGHDRILLDCGLFQGRRKETWEKNTSMPINPATITNVVLSHAHIDHSGRIPLLVKEDFKGQVVTTRATQDVCNFLLPDSAHIQESDADYLNYKNARSALATHGKKGVADDLSNREAQQVRKLLKSGRNKLNRAAISEIADRHNLTRVEPLYREADARFSLGFFSGNPYRTPITIGKDMTCTFYEAGHILGSAISIIHYGQGKDRRTVCYTGDLGRFDMPILKNPCLDFREEDREIDLLIMESTYGDRVHESSQDLNARMAQELNLAIQRKGSVVIPAFALGRTQQILYVIHELYEQGVVPRIPVYVDSPLASGLTKVFVEHPELYDQETHKTFLEHKLNPFCFDGVDFVSSVDESMDLMRKPEPCIVISAAGMCEAGRILHHLRYRIHNPVNTILIVGFMAENTLGRRILDLGKAYRDGGGKGEAPVVKILGKEYPLKANVVPLNGFSAHADREEMMRFLKTSNLKVKKIAVVHGEEQASLKFADRLGQEGFKAVVPKAGQKIEV</sequence>
<evidence type="ECO:0000313" key="5">
    <source>
        <dbReference type="Proteomes" id="UP000000442"/>
    </source>
</evidence>
<keyword evidence="1" id="KW-0378">Hydrolase</keyword>
<dbReference type="STRING" id="177437.HRM2_42300"/>
<dbReference type="InterPro" id="IPR001279">
    <property type="entry name" value="Metallo-B-lactamas"/>
</dbReference>
<dbReference type="SUPFAM" id="SSF56281">
    <property type="entry name" value="Metallo-hydrolase/oxidoreductase"/>
    <property type="match status" value="1"/>
</dbReference>
<dbReference type="InterPro" id="IPR050698">
    <property type="entry name" value="MBL"/>
</dbReference>
<accession>C0QD54</accession>